<evidence type="ECO:0000256" key="1">
    <source>
        <dbReference type="SAM" id="Phobius"/>
    </source>
</evidence>
<organism evidence="2 3">
    <name type="scientific">Pseudaquabacterium pictum</name>
    <dbReference type="NCBI Taxonomy" id="2315236"/>
    <lineage>
        <taxon>Bacteria</taxon>
        <taxon>Pseudomonadati</taxon>
        <taxon>Pseudomonadota</taxon>
        <taxon>Betaproteobacteria</taxon>
        <taxon>Burkholderiales</taxon>
        <taxon>Sphaerotilaceae</taxon>
        <taxon>Pseudaquabacterium</taxon>
    </lineage>
</organism>
<keyword evidence="1" id="KW-0472">Membrane</keyword>
<proteinExistence type="predicted"/>
<feature type="transmembrane region" description="Helical" evidence="1">
    <location>
        <begin position="42"/>
        <end position="68"/>
    </location>
</feature>
<dbReference type="EMBL" id="BJCL01000008">
    <property type="protein sequence ID" value="GCL64062.1"/>
    <property type="molecule type" value="Genomic_DNA"/>
</dbReference>
<name>A0A480AV67_9BURK</name>
<dbReference type="Proteomes" id="UP000301751">
    <property type="component" value="Unassembled WGS sequence"/>
</dbReference>
<keyword evidence="1" id="KW-1133">Transmembrane helix</keyword>
<dbReference type="RefSeq" id="WP_137733801.1">
    <property type="nucleotide sequence ID" value="NZ_BJCL01000008.1"/>
</dbReference>
<comment type="caution">
    <text evidence="2">The sequence shown here is derived from an EMBL/GenBank/DDBJ whole genome shotgun (WGS) entry which is preliminary data.</text>
</comment>
<protein>
    <submittedName>
        <fullName evidence="2">Uncharacterized protein</fullName>
    </submittedName>
</protein>
<reference evidence="3" key="1">
    <citation type="submission" date="2019-03" db="EMBL/GenBank/DDBJ databases">
        <title>Aquabacterium pictum sp.nov., the first bacteriochlorophyll a-containing freshwater bacterium in the genus Aquabacterium of the class Betaproteobacteria.</title>
        <authorList>
            <person name="Hirose S."/>
            <person name="Tank M."/>
            <person name="Hara E."/>
            <person name="Tamaki H."/>
            <person name="Takaichi S."/>
            <person name="Haruta S."/>
            <person name="Hanada S."/>
        </authorList>
    </citation>
    <scope>NUCLEOTIDE SEQUENCE [LARGE SCALE GENOMIC DNA]</scope>
    <source>
        <strain evidence="3">W35</strain>
    </source>
</reference>
<dbReference type="AlphaFoldDB" id="A0A480AV67"/>
<keyword evidence="3" id="KW-1185">Reference proteome</keyword>
<evidence type="ECO:0000313" key="3">
    <source>
        <dbReference type="Proteomes" id="UP000301751"/>
    </source>
</evidence>
<keyword evidence="1" id="KW-0812">Transmembrane</keyword>
<evidence type="ECO:0000313" key="2">
    <source>
        <dbReference type="EMBL" id="GCL64062.1"/>
    </source>
</evidence>
<accession>A0A480AV67</accession>
<gene>
    <name evidence="2" type="ORF">AQPW35_31430</name>
</gene>
<sequence>MTVLFWVGGVLLALTALPAAFFFALHLGTGEPVPLARAKALYHWAVVVFLGTFDIAIFTKVVQGIILVW</sequence>
<dbReference type="OrthoDB" id="8909360at2"/>